<dbReference type="Proteomes" id="UP000448038">
    <property type="component" value="Unassembled WGS sequence"/>
</dbReference>
<sequence length="411" mass="47049">MKPIHIDSMYGVVIHRDFTPLFVDEKYAQLFGFESPQEVMNLSSLFDIIDPKYHQIAQQAYNDVMQGKETPKVRSYVNQNTQGRIFSVLTVDHVVEWQGLPALQITVIDMSTIEQANQQILDQEQKYKDLIWHSLQGILVHRDFKPLMVNPAFVDLVKANSVAEVMALDSFMCLIPEYNQKNARSLYQQLISKELNSTNDVVENICFDGQTRYFQLFESVIDWGDLPAIQTSIIDVTEKYHLERQIEYQASHDYLTGLFNRRAITEKLNHNINSHDCCSEICLLIDIDNFKWINDQFGHASGDEVIVRFANLCKKVVGESGIVGRWGGEEFIVFLSNHSLQQAKAIATTILKKCELEVYQFSDHRHIITASIGISQCQVTSCNIESLIQTADKNMYQAKQQGKNQIVSPED</sequence>
<dbReference type="EC" id="2.7.7.65" evidence="2"/>
<dbReference type="CDD" id="cd01949">
    <property type="entry name" value="GGDEF"/>
    <property type="match status" value="1"/>
</dbReference>
<evidence type="ECO:0000259" key="4">
    <source>
        <dbReference type="PROSITE" id="PS50887"/>
    </source>
</evidence>
<comment type="caution">
    <text evidence="5">The sequence shown here is derived from an EMBL/GenBank/DDBJ whole genome shotgun (WGS) entry which is preliminary data.</text>
</comment>
<evidence type="ECO:0000256" key="3">
    <source>
        <dbReference type="ARBA" id="ARBA00034247"/>
    </source>
</evidence>
<protein>
    <recommendedName>
        <fullName evidence="2">diguanylate cyclase</fullName>
        <ecNumber evidence="2">2.7.7.65</ecNumber>
    </recommendedName>
</protein>
<dbReference type="SMART" id="SM00267">
    <property type="entry name" value="GGDEF"/>
    <property type="match status" value="1"/>
</dbReference>
<dbReference type="RefSeq" id="WP_155655782.1">
    <property type="nucleotide sequence ID" value="NZ_WOBN01000014.1"/>
</dbReference>
<evidence type="ECO:0000256" key="1">
    <source>
        <dbReference type="ARBA" id="ARBA00001946"/>
    </source>
</evidence>
<dbReference type="Pfam" id="PF00990">
    <property type="entry name" value="GGDEF"/>
    <property type="match status" value="1"/>
</dbReference>
<dbReference type="Gene3D" id="3.30.70.270">
    <property type="match status" value="1"/>
</dbReference>
<feature type="domain" description="GGDEF" evidence="4">
    <location>
        <begin position="278"/>
        <end position="411"/>
    </location>
</feature>
<dbReference type="NCBIfam" id="TIGR00254">
    <property type="entry name" value="GGDEF"/>
    <property type="match status" value="1"/>
</dbReference>
<dbReference type="InterPro" id="IPR000014">
    <property type="entry name" value="PAS"/>
</dbReference>
<proteinExistence type="predicted"/>
<dbReference type="FunFam" id="3.30.70.270:FF:000001">
    <property type="entry name" value="Diguanylate cyclase domain protein"/>
    <property type="match status" value="1"/>
</dbReference>
<comment type="cofactor">
    <cofactor evidence="1">
        <name>Mg(2+)</name>
        <dbReference type="ChEBI" id="CHEBI:18420"/>
    </cofactor>
</comment>
<dbReference type="NCBIfam" id="TIGR00229">
    <property type="entry name" value="sensory_box"/>
    <property type="match status" value="2"/>
</dbReference>
<dbReference type="PANTHER" id="PTHR45138">
    <property type="entry name" value="REGULATORY COMPONENTS OF SENSORY TRANSDUCTION SYSTEM"/>
    <property type="match status" value="1"/>
</dbReference>
<name>A0A844P1Z1_ALIFS</name>
<dbReference type="InterPro" id="IPR043128">
    <property type="entry name" value="Rev_trsase/Diguanyl_cyclase"/>
</dbReference>
<organism evidence="5 6">
    <name type="scientific">Aliivibrio fischeri</name>
    <name type="common">Vibrio fischeri</name>
    <dbReference type="NCBI Taxonomy" id="668"/>
    <lineage>
        <taxon>Bacteria</taxon>
        <taxon>Pseudomonadati</taxon>
        <taxon>Pseudomonadota</taxon>
        <taxon>Gammaproteobacteria</taxon>
        <taxon>Vibrionales</taxon>
        <taxon>Vibrionaceae</taxon>
        <taxon>Aliivibrio</taxon>
    </lineage>
</organism>
<dbReference type="CDD" id="cd00130">
    <property type="entry name" value="PAS"/>
    <property type="match status" value="1"/>
</dbReference>
<evidence type="ECO:0000313" key="5">
    <source>
        <dbReference type="EMBL" id="MUK49401.1"/>
    </source>
</evidence>
<dbReference type="AlphaFoldDB" id="A0A844P1Z1"/>
<evidence type="ECO:0000313" key="6">
    <source>
        <dbReference type="Proteomes" id="UP000448038"/>
    </source>
</evidence>
<dbReference type="PROSITE" id="PS50887">
    <property type="entry name" value="GGDEF"/>
    <property type="match status" value="1"/>
</dbReference>
<accession>A0A844P1Z1</accession>
<dbReference type="InterPro" id="IPR050469">
    <property type="entry name" value="Diguanylate_Cyclase"/>
</dbReference>
<dbReference type="GO" id="GO:0052621">
    <property type="term" value="F:diguanylate cyclase activity"/>
    <property type="evidence" value="ECO:0007669"/>
    <property type="project" value="UniProtKB-EC"/>
</dbReference>
<evidence type="ECO:0000256" key="2">
    <source>
        <dbReference type="ARBA" id="ARBA00012528"/>
    </source>
</evidence>
<dbReference type="PANTHER" id="PTHR45138:SF9">
    <property type="entry name" value="DIGUANYLATE CYCLASE DGCM-RELATED"/>
    <property type="match status" value="1"/>
</dbReference>
<comment type="catalytic activity">
    <reaction evidence="3">
        <text>2 GTP = 3',3'-c-di-GMP + 2 diphosphate</text>
        <dbReference type="Rhea" id="RHEA:24898"/>
        <dbReference type="ChEBI" id="CHEBI:33019"/>
        <dbReference type="ChEBI" id="CHEBI:37565"/>
        <dbReference type="ChEBI" id="CHEBI:58805"/>
        <dbReference type="EC" id="2.7.7.65"/>
    </reaction>
</comment>
<dbReference type="InterPro" id="IPR035965">
    <property type="entry name" value="PAS-like_dom_sf"/>
</dbReference>
<gene>
    <name evidence="5" type="ORF">GNP88_09470</name>
</gene>
<dbReference type="InterPro" id="IPR000160">
    <property type="entry name" value="GGDEF_dom"/>
</dbReference>
<dbReference type="SUPFAM" id="SSF55785">
    <property type="entry name" value="PYP-like sensor domain (PAS domain)"/>
    <property type="match status" value="2"/>
</dbReference>
<dbReference type="SUPFAM" id="SSF55073">
    <property type="entry name" value="Nucleotide cyclase"/>
    <property type="match status" value="1"/>
</dbReference>
<reference evidence="5 6" key="1">
    <citation type="submission" date="2019-11" db="EMBL/GenBank/DDBJ databases">
        <title>Using colonization assays and comparative genomics to discover symbiosis behaviors and factors in Vibrio fischeri.</title>
        <authorList>
            <person name="Bongrand C."/>
            <person name="Moriano-Gutierrez S."/>
            <person name="Arevalo P."/>
            <person name="Mcfall-Ngai M."/>
            <person name="Visick K."/>
            <person name="Polz M.F."/>
            <person name="Ruby E.G."/>
        </authorList>
    </citation>
    <scope>NUCLEOTIDE SEQUENCE [LARGE SCALE GENOMIC DNA]</scope>
    <source>
        <strain evidence="6">emors.4.1</strain>
    </source>
</reference>
<dbReference type="Gene3D" id="3.30.450.20">
    <property type="entry name" value="PAS domain"/>
    <property type="match status" value="2"/>
</dbReference>
<dbReference type="EMBL" id="WOBN01000014">
    <property type="protein sequence ID" value="MUK49401.1"/>
    <property type="molecule type" value="Genomic_DNA"/>
</dbReference>
<dbReference type="InterPro" id="IPR029787">
    <property type="entry name" value="Nucleotide_cyclase"/>
</dbReference>